<organism evidence="10 11">
    <name type="scientific">Brachybacterium endophyticum</name>
    <dbReference type="NCBI Taxonomy" id="2182385"/>
    <lineage>
        <taxon>Bacteria</taxon>
        <taxon>Bacillati</taxon>
        <taxon>Actinomycetota</taxon>
        <taxon>Actinomycetes</taxon>
        <taxon>Micrococcales</taxon>
        <taxon>Dermabacteraceae</taxon>
        <taxon>Brachybacterium</taxon>
    </lineage>
</organism>
<gene>
    <name evidence="8" type="primary">recO</name>
    <name evidence="10" type="ORF">DEO23_13460</name>
</gene>
<dbReference type="GO" id="GO:0043590">
    <property type="term" value="C:bacterial nucleoid"/>
    <property type="evidence" value="ECO:0007669"/>
    <property type="project" value="TreeGrafter"/>
</dbReference>
<dbReference type="PANTHER" id="PTHR33991">
    <property type="entry name" value="DNA REPAIR PROTEIN RECO"/>
    <property type="match status" value="1"/>
</dbReference>
<dbReference type="InterPro" id="IPR012340">
    <property type="entry name" value="NA-bd_OB-fold"/>
</dbReference>
<dbReference type="Pfam" id="PF11967">
    <property type="entry name" value="RecO_N"/>
    <property type="match status" value="1"/>
</dbReference>
<keyword evidence="4 8" id="KW-0227">DNA damage</keyword>
<evidence type="ECO:0000256" key="1">
    <source>
        <dbReference type="ARBA" id="ARBA00003065"/>
    </source>
</evidence>
<dbReference type="NCBIfam" id="TIGR00613">
    <property type="entry name" value="reco"/>
    <property type="match status" value="1"/>
</dbReference>
<keyword evidence="5 8" id="KW-0233">DNA recombination</keyword>
<proteinExistence type="inferred from homology"/>
<dbReference type="InterPro" id="IPR022572">
    <property type="entry name" value="DNA_rep/recomb_RecO_N"/>
</dbReference>
<dbReference type="Gene3D" id="1.20.1440.120">
    <property type="entry name" value="Recombination protein O, C-terminal domain"/>
    <property type="match status" value="1"/>
</dbReference>
<dbReference type="Gene3D" id="2.40.50.140">
    <property type="entry name" value="Nucleic acid-binding proteins"/>
    <property type="match status" value="1"/>
</dbReference>
<reference evidence="10 11" key="1">
    <citation type="submission" date="2018-05" db="EMBL/GenBank/DDBJ databases">
        <title>Brachybacterium sp. M1HQ-2T, whole genome shotgun sequence.</title>
        <authorList>
            <person name="Tuo L."/>
        </authorList>
    </citation>
    <scope>NUCLEOTIDE SEQUENCE [LARGE SCALE GENOMIC DNA]</scope>
    <source>
        <strain evidence="10 11">M1HQ-2</strain>
    </source>
</reference>
<evidence type="ECO:0000256" key="5">
    <source>
        <dbReference type="ARBA" id="ARBA00023172"/>
    </source>
</evidence>
<keyword evidence="11" id="KW-1185">Reference proteome</keyword>
<accession>A0A2U2RIA0</accession>
<evidence type="ECO:0000256" key="2">
    <source>
        <dbReference type="ARBA" id="ARBA00007452"/>
    </source>
</evidence>
<comment type="similarity">
    <text evidence="2 8">Belongs to the RecO family.</text>
</comment>
<dbReference type="InterPro" id="IPR003717">
    <property type="entry name" value="RecO"/>
</dbReference>
<dbReference type="SUPFAM" id="SSF50249">
    <property type="entry name" value="Nucleic acid-binding proteins"/>
    <property type="match status" value="1"/>
</dbReference>
<dbReference type="GO" id="GO:0006310">
    <property type="term" value="P:DNA recombination"/>
    <property type="evidence" value="ECO:0007669"/>
    <property type="project" value="UniProtKB-UniRule"/>
</dbReference>
<name>A0A2U2RIA0_9MICO</name>
<evidence type="ECO:0000313" key="10">
    <source>
        <dbReference type="EMBL" id="PWH05561.1"/>
    </source>
</evidence>
<protein>
    <recommendedName>
        <fullName evidence="3 8">DNA repair protein RecO</fullName>
    </recommendedName>
    <alternativeName>
        <fullName evidence="7 8">Recombination protein O</fullName>
    </alternativeName>
</protein>
<evidence type="ECO:0000313" key="11">
    <source>
        <dbReference type="Proteomes" id="UP000245590"/>
    </source>
</evidence>
<dbReference type="EMBL" id="QFKX01000005">
    <property type="protein sequence ID" value="PWH05561.1"/>
    <property type="molecule type" value="Genomic_DNA"/>
</dbReference>
<evidence type="ECO:0000259" key="9">
    <source>
        <dbReference type="Pfam" id="PF11967"/>
    </source>
</evidence>
<comment type="function">
    <text evidence="1 8">Involved in DNA repair and RecF pathway recombination.</text>
</comment>
<dbReference type="InterPro" id="IPR037278">
    <property type="entry name" value="ARFGAP/RecO"/>
</dbReference>
<dbReference type="SUPFAM" id="SSF57863">
    <property type="entry name" value="ArfGap/RecO-like zinc finger"/>
    <property type="match status" value="1"/>
</dbReference>
<dbReference type="HAMAP" id="MF_00201">
    <property type="entry name" value="RecO"/>
    <property type="match status" value="1"/>
</dbReference>
<dbReference type="GO" id="GO:0006302">
    <property type="term" value="P:double-strand break repair"/>
    <property type="evidence" value="ECO:0007669"/>
    <property type="project" value="TreeGrafter"/>
</dbReference>
<evidence type="ECO:0000256" key="7">
    <source>
        <dbReference type="ARBA" id="ARBA00033409"/>
    </source>
</evidence>
<comment type="caution">
    <text evidence="10">The sequence shown here is derived from an EMBL/GenBank/DDBJ whole genome shotgun (WGS) entry which is preliminary data.</text>
</comment>
<evidence type="ECO:0000256" key="6">
    <source>
        <dbReference type="ARBA" id="ARBA00023204"/>
    </source>
</evidence>
<feature type="domain" description="DNA replication/recombination mediator RecO N-terminal" evidence="9">
    <location>
        <begin position="2"/>
        <end position="81"/>
    </location>
</feature>
<dbReference type="AlphaFoldDB" id="A0A2U2RIA0"/>
<dbReference type="Proteomes" id="UP000245590">
    <property type="component" value="Unassembled WGS sequence"/>
</dbReference>
<keyword evidence="6 8" id="KW-0234">DNA repair</keyword>
<dbReference type="OrthoDB" id="9812244at2"/>
<sequence length="244" mass="26743">MMQKLYRDDAIVLRTHPLGEADRIITLLTRRHGKVRAVAKGVRRTGSRFGARLEPFTLVDVQLHAGRNLHTVNQVVTIEGFAGSISSEYGRFTAATAMLETTDRLTDDVVDPSQRGFLLLVGAMRTVAEGRIPPSLVLDSFLLRTLALAGWAPELRVCATCGADGPHHAFDVSAGGLVCSACRRPGAVAVRQAAIEHMIFLMAGDWENVLDSEQTTRDQASRLIADTITWHLERAVRSLGYVER</sequence>
<dbReference type="PANTHER" id="PTHR33991:SF1">
    <property type="entry name" value="DNA REPAIR PROTEIN RECO"/>
    <property type="match status" value="1"/>
</dbReference>
<evidence type="ECO:0000256" key="4">
    <source>
        <dbReference type="ARBA" id="ARBA00022763"/>
    </source>
</evidence>
<dbReference type="InterPro" id="IPR042242">
    <property type="entry name" value="RecO_C"/>
</dbReference>
<dbReference type="Pfam" id="PF02565">
    <property type="entry name" value="RecO_C"/>
    <property type="match status" value="1"/>
</dbReference>
<evidence type="ECO:0000256" key="8">
    <source>
        <dbReference type="HAMAP-Rule" id="MF_00201"/>
    </source>
</evidence>
<evidence type="ECO:0000256" key="3">
    <source>
        <dbReference type="ARBA" id="ARBA00021310"/>
    </source>
</evidence>